<dbReference type="OrthoDB" id="3799309at2759"/>
<reference evidence="3" key="1">
    <citation type="journal article" date="2011" name="Nat. Commun.">
        <title>Effector diversification within compartments of the Leptosphaeria maculans genome affected by Repeat-Induced Point mutations.</title>
        <authorList>
            <person name="Rouxel T."/>
            <person name="Grandaubert J."/>
            <person name="Hane J.K."/>
            <person name="Hoede C."/>
            <person name="van de Wouw A.P."/>
            <person name="Couloux A."/>
            <person name="Dominguez V."/>
            <person name="Anthouard V."/>
            <person name="Bally P."/>
            <person name="Bourras S."/>
            <person name="Cozijnsen A.J."/>
            <person name="Ciuffetti L.M."/>
            <person name="Degrave A."/>
            <person name="Dilmaghani A."/>
            <person name="Duret L."/>
            <person name="Fudal I."/>
            <person name="Goodwin S.B."/>
            <person name="Gout L."/>
            <person name="Glaser N."/>
            <person name="Linglin J."/>
            <person name="Kema G.H.J."/>
            <person name="Lapalu N."/>
            <person name="Lawrence C.B."/>
            <person name="May K."/>
            <person name="Meyer M."/>
            <person name="Ollivier B."/>
            <person name="Poulain J."/>
            <person name="Schoch C.L."/>
            <person name="Simon A."/>
            <person name="Spatafora J.W."/>
            <person name="Stachowiak A."/>
            <person name="Turgeon B.G."/>
            <person name="Tyler B.M."/>
            <person name="Vincent D."/>
            <person name="Weissenbach J."/>
            <person name="Amselem J."/>
            <person name="Quesneville H."/>
            <person name="Oliver R.P."/>
            <person name="Wincker P."/>
            <person name="Balesdent M.-H."/>
            <person name="Howlett B.J."/>
        </authorList>
    </citation>
    <scope>NUCLEOTIDE SEQUENCE [LARGE SCALE GENOMIC DNA]</scope>
    <source>
        <strain evidence="3">JN3 / isolate v23.1.3 / race Av1-4-5-6-7-8</strain>
    </source>
</reference>
<protein>
    <submittedName>
        <fullName evidence="2">Predicted protein</fullName>
    </submittedName>
</protein>
<feature type="region of interest" description="Disordered" evidence="1">
    <location>
        <begin position="280"/>
        <end position="314"/>
    </location>
</feature>
<gene>
    <name evidence="2" type="ORF">LEMA_P077020.1</name>
</gene>
<organism evidence="3">
    <name type="scientific">Leptosphaeria maculans (strain JN3 / isolate v23.1.3 / race Av1-4-5-6-7-8)</name>
    <name type="common">Blackleg fungus</name>
    <name type="synonym">Phoma lingam</name>
    <dbReference type="NCBI Taxonomy" id="985895"/>
    <lineage>
        <taxon>Eukaryota</taxon>
        <taxon>Fungi</taxon>
        <taxon>Dikarya</taxon>
        <taxon>Ascomycota</taxon>
        <taxon>Pezizomycotina</taxon>
        <taxon>Dothideomycetes</taxon>
        <taxon>Pleosporomycetidae</taxon>
        <taxon>Pleosporales</taxon>
        <taxon>Pleosporineae</taxon>
        <taxon>Leptosphaeriaceae</taxon>
        <taxon>Plenodomus</taxon>
        <taxon>Plenodomus lingam/Leptosphaeria maculans species complex</taxon>
    </lineage>
</organism>
<dbReference type="HOGENOM" id="CLU_477398_0_0_1"/>
<dbReference type="AlphaFoldDB" id="E5A918"/>
<evidence type="ECO:0000256" key="1">
    <source>
        <dbReference type="SAM" id="MobiDB-lite"/>
    </source>
</evidence>
<feature type="region of interest" description="Disordered" evidence="1">
    <location>
        <begin position="351"/>
        <end position="372"/>
    </location>
</feature>
<dbReference type="EMBL" id="FP929137">
    <property type="protein sequence ID" value="CBY00113.1"/>
    <property type="molecule type" value="Genomic_DNA"/>
</dbReference>
<proteinExistence type="predicted"/>
<keyword evidence="3" id="KW-1185">Reference proteome</keyword>
<feature type="compositionally biased region" description="Basic and acidic residues" evidence="1">
    <location>
        <begin position="351"/>
        <end position="360"/>
    </location>
</feature>
<feature type="compositionally biased region" description="Polar residues" evidence="1">
    <location>
        <begin position="281"/>
        <end position="300"/>
    </location>
</feature>
<name>E5A918_LEPMJ</name>
<dbReference type="eggNOG" id="ENOG502R8B8">
    <property type="taxonomic scope" value="Eukaryota"/>
</dbReference>
<feature type="compositionally biased region" description="Basic and acidic residues" evidence="1">
    <location>
        <begin position="301"/>
        <end position="312"/>
    </location>
</feature>
<evidence type="ECO:0000313" key="3">
    <source>
        <dbReference type="Proteomes" id="UP000002668"/>
    </source>
</evidence>
<dbReference type="VEuPathDB" id="FungiDB:LEMA_P077020.1"/>
<dbReference type="InParanoid" id="E5A918"/>
<dbReference type="Proteomes" id="UP000002668">
    <property type="component" value="Genome"/>
</dbReference>
<evidence type="ECO:0000313" key="2">
    <source>
        <dbReference type="EMBL" id="CBY00113.1"/>
    </source>
</evidence>
<accession>E5A918</accession>
<sequence length="571" mass="64396">MYGSQLPAKPPTKMEKDLDFQLWARQETRPTEQNDEIAHLVNSLVIADQYGRRLTPFHHISITNQEERSIFDTSSDESNIMGSLSDELNDYSYIFSWRSLSSNSLPTLGGLHASERHGGSDRDTLSSQQARNHIRDSLTDHRVSTISWVTGVTDEVPTTHLAIEEDLFQPDKPSALRRNAAVRCKSMKTATELPRLDSTKPSSKSFHRRVPQLPTLLPSAYPRCMYRNMSFDTDDEVITLASSLVPTVDLQCAQVDTHIQEASPHDDEEDNAKSLNVADTAHTSQQNSCIHESKIPPSTQEMKKSPRSESPHVRPRIARTFTEMGFGRVVPTALKDQIQIPFPRRIPDKKFTPCPSRRDLSPLSSCTPPAPQKPYPIRNLPIRIKRIRALLSTVQHTLYIRTLLFYLHKRKSLYCASCTPLSLPGACGPTCPLLRPRDKLHCGHGFNTAWVLHANKITEMYEGLVQDMRGKGDAVSQETVRKWEKIVGVLWADTRTRTERCWEEGWWMVRDVDVGGGIDGEWVFEGRWGRGVGVGVGEDEAPGVAGGVVLRSETKRKMADVGDVRKRYREL</sequence>
<dbReference type="GeneID" id="13292771"/>